<feature type="compositionally biased region" description="Polar residues" evidence="2">
    <location>
        <begin position="243"/>
        <end position="267"/>
    </location>
</feature>
<organism evidence="4 5">
    <name type="scientific">Cytospora schulzeri</name>
    <dbReference type="NCBI Taxonomy" id="448051"/>
    <lineage>
        <taxon>Eukaryota</taxon>
        <taxon>Fungi</taxon>
        <taxon>Dikarya</taxon>
        <taxon>Ascomycota</taxon>
        <taxon>Pezizomycotina</taxon>
        <taxon>Sordariomycetes</taxon>
        <taxon>Sordariomycetidae</taxon>
        <taxon>Diaporthales</taxon>
        <taxon>Cytosporaceae</taxon>
        <taxon>Cytospora</taxon>
    </lineage>
</organism>
<feature type="region of interest" description="Disordered" evidence="2">
    <location>
        <begin position="333"/>
        <end position="413"/>
    </location>
</feature>
<feature type="compositionally biased region" description="Low complexity" evidence="2">
    <location>
        <begin position="198"/>
        <end position="221"/>
    </location>
</feature>
<dbReference type="OrthoDB" id="2593732at2759"/>
<sequence length="722" mass="75772">MVNNVENERESSPPKAVKKRSNRLPPVLNTPVVADTSYMTPGPVSGGYDFNAALNVVQGSGAMNYKKAQMGYSNDDEDYDEDDVDDDDYVADDYANSNAAKFARGRKVAPATTANVPEGYRYGQSIYPPGTSVQARKKLAGIKNSGLQSSEAGPSSTIAAAGTNSAGNAASPGTTSSSITATGTEFAGNASPDTNPDTIIAAGSKSSATKSSATKSSATKLSETKLSDTKLSDTTSKDPKSVGNKSATSKSTVTNSSNLKPPVRYSQSCTPCRRRKVRCVKVEGQDNCEFCEEKNKFCFYEPTSKKITKLRPGEDDSLPPSNTKNVRFAADTKNTSEDVDITGNNTTPATSHAKPKRKSGKAQKKMTSNVEMTGDTTTTTTGGPAYPTAATAATTTTTPTSTPTYIIGDDSSSDLEMTGQAPIVQEAAAAQEALFAAQQPLVAAQEPLAAAQEPLAAAQEPLAAAQEPLTAAQEPLAGAGAQEFALPGMGFFDNSGSFTKYEEAVDRDDAGFLNYNPADEADQDAYLDLNSAGALLDQFEYERTAWPDVQEDEEDYSHFLTPAAPQVPAPAPASQPEPEPETEAAGAAAAQAGPHHAQLAFREAPSAAAVAAAAVPFPDLTADIPHELPAEFPLPGSPAYVYSCAKVHYMCEKALADNLRAAMQGGGGRDPKAAEELAEQERKVEALRLEAIEMWEAANAAEPAGKVHDPVGIQFLRAFAPQ</sequence>
<dbReference type="Pfam" id="PF00172">
    <property type="entry name" value="Zn_clus"/>
    <property type="match status" value="1"/>
</dbReference>
<dbReference type="PROSITE" id="PS00463">
    <property type="entry name" value="ZN2_CY6_FUNGAL_1"/>
    <property type="match status" value="1"/>
</dbReference>
<comment type="caution">
    <text evidence="4">The sequence shown here is derived from an EMBL/GenBank/DDBJ whole genome shotgun (WGS) entry which is preliminary data.</text>
</comment>
<feature type="region of interest" description="Disordered" evidence="2">
    <location>
        <begin position="144"/>
        <end position="267"/>
    </location>
</feature>
<dbReference type="SUPFAM" id="SSF57701">
    <property type="entry name" value="Zn2/Cys6 DNA-binding domain"/>
    <property type="match status" value="1"/>
</dbReference>
<feature type="compositionally biased region" description="Basic and acidic residues" evidence="2">
    <location>
        <begin position="1"/>
        <end position="12"/>
    </location>
</feature>
<dbReference type="CDD" id="cd00067">
    <property type="entry name" value="GAL4"/>
    <property type="match status" value="1"/>
</dbReference>
<proteinExistence type="predicted"/>
<name>A0A423VPN5_9PEZI</name>
<evidence type="ECO:0000256" key="1">
    <source>
        <dbReference type="ARBA" id="ARBA00023242"/>
    </source>
</evidence>
<dbReference type="InterPro" id="IPR036864">
    <property type="entry name" value="Zn2-C6_fun-type_DNA-bd_sf"/>
</dbReference>
<feature type="compositionally biased region" description="Low complexity" evidence="2">
    <location>
        <begin position="583"/>
        <end position="598"/>
    </location>
</feature>
<protein>
    <recommendedName>
        <fullName evidence="3">Zn(2)-C6 fungal-type domain-containing protein</fullName>
    </recommendedName>
</protein>
<dbReference type="Gene3D" id="4.10.240.10">
    <property type="entry name" value="Zn(2)-C6 fungal-type DNA-binding domain"/>
    <property type="match status" value="1"/>
</dbReference>
<feature type="compositionally biased region" description="Low complexity" evidence="2">
    <location>
        <begin position="373"/>
        <end position="404"/>
    </location>
</feature>
<dbReference type="Proteomes" id="UP000283895">
    <property type="component" value="Unassembled WGS sequence"/>
</dbReference>
<feature type="compositionally biased region" description="Basic and acidic residues" evidence="2">
    <location>
        <begin position="222"/>
        <end position="240"/>
    </location>
</feature>
<gene>
    <name evidence="4" type="ORF">VMCG_09005</name>
</gene>
<dbReference type="GO" id="GO:0000981">
    <property type="term" value="F:DNA-binding transcription factor activity, RNA polymerase II-specific"/>
    <property type="evidence" value="ECO:0007669"/>
    <property type="project" value="InterPro"/>
</dbReference>
<reference evidence="4 5" key="1">
    <citation type="submission" date="2015-09" db="EMBL/GenBank/DDBJ databases">
        <title>Host preference determinants of Valsa canker pathogens revealed by comparative genomics.</title>
        <authorList>
            <person name="Yin Z."/>
            <person name="Huang L."/>
        </authorList>
    </citation>
    <scope>NUCLEOTIDE SEQUENCE [LARGE SCALE GENOMIC DNA]</scope>
    <source>
        <strain evidence="4 5">03-1</strain>
    </source>
</reference>
<dbReference type="InterPro" id="IPR001138">
    <property type="entry name" value="Zn2Cys6_DnaBD"/>
</dbReference>
<feature type="compositionally biased region" description="Pro residues" evidence="2">
    <location>
        <begin position="565"/>
        <end position="577"/>
    </location>
</feature>
<feature type="domain" description="Zn(2)-C6 fungal-type" evidence="3">
    <location>
        <begin position="268"/>
        <end position="300"/>
    </location>
</feature>
<evidence type="ECO:0000259" key="3">
    <source>
        <dbReference type="PROSITE" id="PS50048"/>
    </source>
</evidence>
<keyword evidence="5" id="KW-1185">Reference proteome</keyword>
<dbReference type="GO" id="GO:0008270">
    <property type="term" value="F:zinc ion binding"/>
    <property type="evidence" value="ECO:0007669"/>
    <property type="project" value="InterPro"/>
</dbReference>
<feature type="region of interest" description="Disordered" evidence="2">
    <location>
        <begin position="1"/>
        <end position="36"/>
    </location>
</feature>
<dbReference type="SMART" id="SM00066">
    <property type="entry name" value="GAL4"/>
    <property type="match status" value="1"/>
</dbReference>
<evidence type="ECO:0000313" key="4">
    <source>
        <dbReference type="EMBL" id="ROV92986.1"/>
    </source>
</evidence>
<evidence type="ECO:0000313" key="5">
    <source>
        <dbReference type="Proteomes" id="UP000283895"/>
    </source>
</evidence>
<dbReference type="EMBL" id="LKEA01000047">
    <property type="protein sequence ID" value="ROV92986.1"/>
    <property type="molecule type" value="Genomic_DNA"/>
</dbReference>
<feature type="compositionally biased region" description="Polar residues" evidence="2">
    <location>
        <begin position="145"/>
        <end position="154"/>
    </location>
</feature>
<feature type="compositionally biased region" description="Low complexity" evidence="2">
    <location>
        <begin position="155"/>
        <end position="184"/>
    </location>
</feature>
<dbReference type="AlphaFoldDB" id="A0A423VPN5"/>
<keyword evidence="1" id="KW-0539">Nucleus</keyword>
<evidence type="ECO:0000256" key="2">
    <source>
        <dbReference type="SAM" id="MobiDB-lite"/>
    </source>
</evidence>
<accession>A0A423VPN5</accession>
<dbReference type="PROSITE" id="PS50048">
    <property type="entry name" value="ZN2_CY6_FUNGAL_2"/>
    <property type="match status" value="1"/>
</dbReference>
<feature type="compositionally biased region" description="Basic residues" evidence="2">
    <location>
        <begin position="353"/>
        <end position="364"/>
    </location>
</feature>
<feature type="region of interest" description="Disordered" evidence="2">
    <location>
        <begin position="562"/>
        <end position="598"/>
    </location>
</feature>